<dbReference type="RefSeq" id="WP_338537127.1">
    <property type="nucleotide sequence ID" value="NZ_AP028654.1"/>
</dbReference>
<comment type="similarity">
    <text evidence="1">Belongs to the Mu gp47/PBSX XkdT family.</text>
</comment>
<dbReference type="KEGG" id="hprf:HLPR_11530"/>
<dbReference type="EMBL" id="AP028654">
    <property type="protein sequence ID" value="BEP28822.1"/>
    <property type="molecule type" value="Genomic_DNA"/>
</dbReference>
<evidence type="ECO:0000313" key="6">
    <source>
        <dbReference type="Proteomes" id="UP001321786"/>
    </source>
</evidence>
<organism evidence="5 6">
    <name type="scientific">Helicovermis profundi</name>
    <dbReference type="NCBI Taxonomy" id="3065157"/>
    <lineage>
        <taxon>Bacteria</taxon>
        <taxon>Bacillati</taxon>
        <taxon>Bacillota</taxon>
        <taxon>Clostridia</taxon>
        <taxon>Helicovermis</taxon>
    </lineage>
</organism>
<name>A0AAU9E815_9FIRM</name>
<dbReference type="Pfam" id="PF04865">
    <property type="entry name" value="Baseplate_J"/>
    <property type="match status" value="1"/>
</dbReference>
<dbReference type="Pfam" id="PF26079">
    <property type="entry name" value="Baseplate_J_C"/>
    <property type="match status" value="1"/>
</dbReference>
<keyword evidence="6" id="KW-1185">Reference proteome</keyword>
<dbReference type="InterPro" id="IPR052399">
    <property type="entry name" value="Phage_Baseplate_Assmbl_Protein"/>
</dbReference>
<dbReference type="AlphaFoldDB" id="A0AAU9E815"/>
<evidence type="ECO:0000259" key="3">
    <source>
        <dbReference type="Pfam" id="PF26078"/>
    </source>
</evidence>
<dbReference type="Pfam" id="PF26078">
    <property type="entry name" value="Baseplate_J_M"/>
    <property type="match status" value="1"/>
</dbReference>
<evidence type="ECO:0000313" key="5">
    <source>
        <dbReference type="EMBL" id="BEP28822.1"/>
    </source>
</evidence>
<evidence type="ECO:0000259" key="4">
    <source>
        <dbReference type="Pfam" id="PF26079"/>
    </source>
</evidence>
<gene>
    <name evidence="5" type="ORF">HLPR_11530</name>
</gene>
<reference evidence="5 6" key="1">
    <citation type="submission" date="2023-08" db="EMBL/GenBank/DDBJ databases">
        <title>Helicovermis profunda gen. nov., sp. nov., a novel mesophilic, fermentative bacterium within the Bacillota from a deep-sea hydrothermal vent chimney.</title>
        <authorList>
            <person name="Miyazaki U."/>
            <person name="Mizutani D."/>
            <person name="Hashimoto Y."/>
            <person name="Tame A."/>
            <person name="Sawayama S."/>
            <person name="Miyazaki J."/>
            <person name="Takai K."/>
            <person name="Nakagawa S."/>
        </authorList>
    </citation>
    <scope>NUCLEOTIDE SEQUENCE [LARGE SCALE GENOMIC DNA]</scope>
    <source>
        <strain evidence="5 6">S502</strain>
    </source>
</reference>
<dbReference type="PANTHER" id="PTHR37829">
    <property type="entry name" value="PHAGE-LIKE ELEMENT PBSX PROTEIN XKDT"/>
    <property type="match status" value="1"/>
</dbReference>
<dbReference type="Proteomes" id="UP001321786">
    <property type="component" value="Chromosome"/>
</dbReference>
<feature type="domain" description="Baseplate J-like C-terminal" evidence="4">
    <location>
        <begin position="274"/>
        <end position="357"/>
    </location>
</feature>
<evidence type="ECO:0000256" key="1">
    <source>
        <dbReference type="ARBA" id="ARBA00038087"/>
    </source>
</evidence>
<dbReference type="InterPro" id="IPR058530">
    <property type="entry name" value="Baseplate_J-like_C"/>
</dbReference>
<evidence type="ECO:0000259" key="2">
    <source>
        <dbReference type="Pfam" id="PF04865"/>
    </source>
</evidence>
<feature type="domain" description="Baseplate J-like central" evidence="3">
    <location>
        <begin position="185"/>
        <end position="267"/>
    </location>
</feature>
<sequence>MSKSKEEILEELLSYIDNKYDKRVGTLFYDFLAAVSIEKEALYKKIEILESKLDITNLSGEEVDRYIEQNSDQLRRAASFATCELFVNGNGVINIGDLFETKAGIQFEAIKLKNIVESGLIEVQSVLQGEVGNIIANTITQIPVTIPGIISVTNIVGASGGYEAETDGEFIDRFLDMQQDEVTQGNIAAYKKWCLEVVGVGGCKVFPLENLNGEIAENSLLIIIVDTNKLPADATLVSATQLFINPLDKNGHGEGVAPIGAYVYVKSATPLNLNINFTANYKVGYTKKIVEPLLRTNLETYLKSIAFIENNISYAKIGNVVLNTEGIEDYTNLFINDQANNVPILEKEVTVLGVITID</sequence>
<dbReference type="InterPro" id="IPR006949">
    <property type="entry name" value="Barrel_Baseplate_J-like"/>
</dbReference>
<accession>A0AAU9E815</accession>
<dbReference type="PANTHER" id="PTHR37829:SF3">
    <property type="entry name" value="PROTEIN JAYE-RELATED"/>
    <property type="match status" value="1"/>
</dbReference>
<protein>
    <submittedName>
        <fullName evidence="5">Baseplate J/gp47 family protein</fullName>
    </submittedName>
</protein>
<feature type="domain" description="Baseplate protein J-like barrel" evidence="2">
    <location>
        <begin position="90"/>
        <end position="161"/>
    </location>
</feature>
<proteinExistence type="inferred from homology"/>
<dbReference type="InterPro" id="IPR058531">
    <property type="entry name" value="Baseplate_J_M"/>
</dbReference>